<organism evidence="6 7">
    <name type="scientific">Nonomuraea angiospora</name>
    <dbReference type="NCBI Taxonomy" id="46172"/>
    <lineage>
        <taxon>Bacteria</taxon>
        <taxon>Bacillati</taxon>
        <taxon>Actinomycetota</taxon>
        <taxon>Actinomycetes</taxon>
        <taxon>Streptosporangiales</taxon>
        <taxon>Streptosporangiaceae</taxon>
        <taxon>Nonomuraea</taxon>
    </lineage>
</organism>
<dbReference type="InterPro" id="IPR002052">
    <property type="entry name" value="DNA_methylase_N6_adenine_CS"/>
</dbReference>
<dbReference type="EMBL" id="JADBEK010000001">
    <property type="protein sequence ID" value="MBE1586761.1"/>
    <property type="molecule type" value="Genomic_DNA"/>
</dbReference>
<evidence type="ECO:0000313" key="6">
    <source>
        <dbReference type="EMBL" id="MBE1586761.1"/>
    </source>
</evidence>
<sequence length="645" mass="72235">MEKLRMHSPDLTERNIDKIAELFPTVITEGRDEEGNPTRAVDFDLLRQELSDHVIEGPQERYQLNWPGKREALFAANAPIAKTLRPVREESVEFDSTQNLFIEGDNLDALKLIQESYLGKIKLIYIDPPYNTGNDFVYCDDFAATTAEYLARSGQVDDEGNRLVANTESNGRFHSDWLSMMYPRVKLARTLLRTDGVFVASIDSHETHNLRKICDEVFGERNFVAEAIVIASPRGRQSDSFLAGVHDSLLIYARDRQFAKVGGLPLDEEQRGDFKFHDPELGPYRLLGLRQRGTASKRSDRPEMYFPIYVSSDGDRVSVDSEPGWHEVLPRKSDGSDGRWAWGRDRCRALNHLLVARWIERRGEYDIFTKDALFREGVERQRKFKTLWASSSFDNQNGTQETKALMGGDFMSYPKPVALMRDICLLGAPDGGIVVDLFAGSGTTAQAVLETSAIDGKPRQFLLTQLDEALPEKSPARRAGYETIAQLSRERIRRAAAKVATDAGVTVGGLDLGFRTLRVDSTNLADVLRTPDGLGQDELDLYTDSIKPGRTEEDLLFQVLLGWGLDLTMPIAIEVFDGREIFVVDDGALIACFADEVSPAVVREIAKREPLRVVFRDSGFTTDADRINAEQVFAEVSPATDVKAI</sequence>
<name>A0ABR9M1H5_9ACTN</name>
<keyword evidence="3 6" id="KW-0808">Transferase</keyword>
<dbReference type="PIRSF" id="PIRSF015855">
    <property type="entry name" value="TypeIII_Mtase_mKpnI"/>
    <property type="match status" value="1"/>
</dbReference>
<dbReference type="InterPro" id="IPR002941">
    <property type="entry name" value="DNA_methylase_N4/N6"/>
</dbReference>
<dbReference type="Gene3D" id="3.40.50.150">
    <property type="entry name" value="Vaccinia Virus protein VP39"/>
    <property type="match status" value="1"/>
</dbReference>
<feature type="domain" description="DNA methylase N-4/N-6" evidence="5">
    <location>
        <begin position="121"/>
        <end position="451"/>
    </location>
</feature>
<dbReference type="SUPFAM" id="SSF53335">
    <property type="entry name" value="S-adenosyl-L-methionine-dependent methyltransferases"/>
    <property type="match status" value="1"/>
</dbReference>
<dbReference type="PRINTS" id="PR00506">
    <property type="entry name" value="D21N6MTFRASE"/>
</dbReference>
<gene>
    <name evidence="6" type="ORF">H4W80_005019</name>
</gene>
<reference evidence="6 7" key="1">
    <citation type="submission" date="2020-10" db="EMBL/GenBank/DDBJ databases">
        <title>Sequencing the genomes of 1000 actinobacteria strains.</title>
        <authorList>
            <person name="Klenk H.-P."/>
        </authorList>
    </citation>
    <scope>NUCLEOTIDE SEQUENCE [LARGE SCALE GENOMIC DNA]</scope>
    <source>
        <strain evidence="6 7">DSM 43173</strain>
    </source>
</reference>
<evidence type="ECO:0000256" key="3">
    <source>
        <dbReference type="ARBA" id="ARBA00022679"/>
    </source>
</evidence>
<dbReference type="InterPro" id="IPR002295">
    <property type="entry name" value="N4/N6-MTase_EcoPI_Mod-like"/>
</dbReference>
<accession>A0ABR9M1H5</accession>
<dbReference type="Proteomes" id="UP000633509">
    <property type="component" value="Unassembled WGS sequence"/>
</dbReference>
<keyword evidence="4" id="KW-0949">S-adenosyl-L-methionine</keyword>
<keyword evidence="2 6" id="KW-0489">Methyltransferase</keyword>
<evidence type="ECO:0000256" key="2">
    <source>
        <dbReference type="ARBA" id="ARBA00022603"/>
    </source>
</evidence>
<comment type="similarity">
    <text evidence="1">Belongs to the N(4)/N(6)-methyltransferase family.</text>
</comment>
<evidence type="ECO:0000313" key="7">
    <source>
        <dbReference type="Proteomes" id="UP000633509"/>
    </source>
</evidence>
<comment type="caution">
    <text evidence="6">The sequence shown here is derived from an EMBL/GenBank/DDBJ whole genome shotgun (WGS) entry which is preliminary data.</text>
</comment>
<dbReference type="Pfam" id="PF01555">
    <property type="entry name" value="N6_N4_Mtase"/>
    <property type="match status" value="1"/>
</dbReference>
<evidence type="ECO:0000256" key="1">
    <source>
        <dbReference type="ARBA" id="ARBA00006594"/>
    </source>
</evidence>
<evidence type="ECO:0000259" key="5">
    <source>
        <dbReference type="Pfam" id="PF01555"/>
    </source>
</evidence>
<dbReference type="GO" id="GO:0009007">
    <property type="term" value="F:site-specific DNA-methyltransferase (adenine-specific) activity"/>
    <property type="evidence" value="ECO:0007669"/>
    <property type="project" value="UniProtKB-EC"/>
</dbReference>
<dbReference type="PROSITE" id="PS00092">
    <property type="entry name" value="N6_MTASE"/>
    <property type="match status" value="1"/>
</dbReference>
<proteinExistence type="inferred from homology"/>
<evidence type="ECO:0000256" key="4">
    <source>
        <dbReference type="ARBA" id="ARBA00022691"/>
    </source>
</evidence>
<dbReference type="EC" id="2.1.1.72" evidence="6"/>
<dbReference type="GO" id="GO:0032259">
    <property type="term" value="P:methylation"/>
    <property type="evidence" value="ECO:0007669"/>
    <property type="project" value="UniProtKB-KW"/>
</dbReference>
<protein>
    <submittedName>
        <fullName evidence="6">Adenine-specific DNA-methyltransferase</fullName>
        <ecNumber evidence="6">2.1.1.72</ecNumber>
    </submittedName>
</protein>
<keyword evidence="7" id="KW-1185">Reference proteome</keyword>
<dbReference type="InterPro" id="IPR029063">
    <property type="entry name" value="SAM-dependent_MTases_sf"/>
</dbReference>
<dbReference type="RefSeq" id="WP_192787273.1">
    <property type="nucleotide sequence ID" value="NZ_JADBEK010000001.1"/>
</dbReference>